<comment type="catalytic activity">
    <reaction evidence="9">
        <text>cyclobutadipyrimidine (in DNA) = 2 pyrimidine residues (in DNA).</text>
        <dbReference type="EC" id="4.1.99.3"/>
    </reaction>
</comment>
<dbReference type="GO" id="GO:0000719">
    <property type="term" value="P:photoreactive repair"/>
    <property type="evidence" value="ECO:0007669"/>
    <property type="project" value="UniProtKB-ARBA"/>
</dbReference>
<comment type="cofactor">
    <cofactor evidence="1">
        <name>(6R)-5,10-methylene-5,6,7,8-tetrahydrofolate</name>
        <dbReference type="ChEBI" id="CHEBI:15636"/>
    </cofactor>
</comment>
<evidence type="ECO:0000256" key="3">
    <source>
        <dbReference type="ARBA" id="ARBA00013149"/>
    </source>
</evidence>
<dbReference type="GO" id="GO:0003677">
    <property type="term" value="F:DNA binding"/>
    <property type="evidence" value="ECO:0007669"/>
    <property type="project" value="TreeGrafter"/>
</dbReference>
<feature type="site" description="Electron transfer via tryptophanyl radical" evidence="13">
    <location>
        <position position="364"/>
    </location>
</feature>
<reference evidence="16 17" key="1">
    <citation type="submission" date="2019-11" db="EMBL/GenBank/DDBJ databases">
        <authorList>
            <person name="Zhang J."/>
            <person name="Sun C."/>
        </authorList>
    </citation>
    <scope>NUCLEOTIDE SEQUENCE [LARGE SCALE GENOMIC DNA]</scope>
    <source>
        <strain evidence="17">sp2</strain>
    </source>
</reference>
<dbReference type="Proteomes" id="UP000427716">
    <property type="component" value="Chromosome"/>
</dbReference>
<dbReference type="FunFam" id="1.10.579.10:FF:000003">
    <property type="entry name" value="Deoxyribodipyrimidine photo-lyase"/>
    <property type="match status" value="1"/>
</dbReference>
<evidence type="ECO:0000256" key="9">
    <source>
        <dbReference type="ARBA" id="ARBA00033999"/>
    </source>
</evidence>
<comment type="similarity">
    <text evidence="2">Belongs to the DNA photolyase class-1 family.</text>
</comment>
<sequence length="483" mass="54461">MSNASTLVWFRQDLRLADNPALDAALASEHIIPIYIVPPEGSDEGRDGFLRGGASRWWLHHSLTALDRDLRARGSRLIVRRGEPTEVLAQLAAESDATAVHWNRRLEPAGIATDRAVKQSLREQGLPVQSFAGNYLHEPWNVLNKQGAPYKVFTPYWKALLAEGIDLPVLPDPEPLPAVDEAIAGESIDSLGLLPGLDWADGFADWWAPGEAGAWDRFESFLDDVSRYHETRNRLDLDGTSRLSPHLHFGEISPRQVVARVRSEYPDALDDKGTEHFLREVGWREFGANLLYHFPQTETDNLDARFDHLPWRNDPDHIVAWQRGQTGIPVIDAAMRALWATGWMHNRARMIVASFLTKNCLVDWRIGADWFMDTLVDADLPSNTAGWQWVAGTGADAAPYFRIFNPVLQGEKFDPDGAFIRRWVPELAELPDKALFAPWEAKPDTLARAGVSLGETYPEPIVDLKTSRERALEAFQRIKDYER</sequence>
<evidence type="ECO:0000256" key="11">
    <source>
        <dbReference type="ARBA" id="ARBA00083107"/>
    </source>
</evidence>
<dbReference type="Gene3D" id="1.10.579.10">
    <property type="entry name" value="DNA Cyclobutane Dipyrimidine Photolyase, subunit A, domain 3"/>
    <property type="match status" value="1"/>
</dbReference>
<evidence type="ECO:0000256" key="2">
    <source>
        <dbReference type="ARBA" id="ARBA00005862"/>
    </source>
</evidence>
<dbReference type="InterPro" id="IPR002081">
    <property type="entry name" value="Cryptochrome/DNA_photolyase_1"/>
</dbReference>
<dbReference type="PRINTS" id="PR00147">
    <property type="entry name" value="DNAPHOTLYASE"/>
</dbReference>
<dbReference type="SUPFAM" id="SSF48173">
    <property type="entry name" value="Cryptochrome/photolyase FAD-binding domain"/>
    <property type="match status" value="1"/>
</dbReference>
<dbReference type="InterPro" id="IPR036134">
    <property type="entry name" value="Crypto/Photolyase_FAD-like_sf"/>
</dbReference>
<protein>
    <recommendedName>
        <fullName evidence="4">Deoxyribodipyrimidine photo-lyase</fullName>
        <ecNumber evidence="3">4.1.99.3</ecNumber>
    </recommendedName>
    <alternativeName>
        <fullName evidence="8">DNA photolyase</fullName>
    </alternativeName>
    <alternativeName>
        <fullName evidence="11">Photoreactivating enzyme</fullName>
    </alternativeName>
</protein>
<feature type="binding site" evidence="12">
    <location>
        <position position="228"/>
    </location>
    <ligand>
        <name>FAD</name>
        <dbReference type="ChEBI" id="CHEBI:57692"/>
    </ligand>
</feature>
<dbReference type="EC" id="4.1.99.3" evidence="3"/>
<evidence type="ECO:0000256" key="13">
    <source>
        <dbReference type="PIRSR" id="PIRSR602081-2"/>
    </source>
</evidence>
<dbReference type="RefSeq" id="WP_156227494.1">
    <property type="nucleotide sequence ID" value="NZ_CP046415.1"/>
</dbReference>
<organism evidence="16 17">
    <name type="scientific">Guyparkeria halophila</name>
    <dbReference type="NCBI Taxonomy" id="47960"/>
    <lineage>
        <taxon>Bacteria</taxon>
        <taxon>Pseudomonadati</taxon>
        <taxon>Pseudomonadota</taxon>
        <taxon>Gammaproteobacteria</taxon>
        <taxon>Chromatiales</taxon>
        <taxon>Thioalkalibacteraceae</taxon>
        <taxon>Guyparkeria</taxon>
    </lineage>
</organism>
<dbReference type="KEGG" id="ghl:GM160_01070"/>
<dbReference type="PROSITE" id="PS00394">
    <property type="entry name" value="DNA_PHOTOLYASES_1_1"/>
    <property type="match status" value="1"/>
</dbReference>
<proteinExistence type="inferred from homology"/>
<evidence type="ECO:0000256" key="4">
    <source>
        <dbReference type="ARBA" id="ARBA00014046"/>
    </source>
</evidence>
<dbReference type="GO" id="GO:0009416">
    <property type="term" value="P:response to light stimulus"/>
    <property type="evidence" value="ECO:0007669"/>
    <property type="project" value="TreeGrafter"/>
</dbReference>
<dbReference type="InterPro" id="IPR005101">
    <property type="entry name" value="Cryptochr/Photolyase_FAD-bd"/>
</dbReference>
<dbReference type="InterPro" id="IPR014729">
    <property type="entry name" value="Rossmann-like_a/b/a_fold"/>
</dbReference>
<evidence type="ECO:0000256" key="6">
    <source>
        <dbReference type="ARBA" id="ARBA00022827"/>
    </source>
</evidence>
<dbReference type="PANTHER" id="PTHR11455">
    <property type="entry name" value="CRYPTOCHROME"/>
    <property type="match status" value="1"/>
</dbReference>
<accession>A0A6I6CT12</accession>
<dbReference type="SUPFAM" id="SSF52425">
    <property type="entry name" value="Cryptochrome/photolyase, N-terminal domain"/>
    <property type="match status" value="1"/>
</dbReference>
<keyword evidence="17" id="KW-1185">Reference proteome</keyword>
<evidence type="ECO:0000256" key="7">
    <source>
        <dbReference type="ARBA" id="ARBA00022991"/>
    </source>
</evidence>
<evidence type="ECO:0000256" key="12">
    <source>
        <dbReference type="PIRSR" id="PIRSR602081-1"/>
    </source>
</evidence>
<dbReference type="EMBL" id="CP046415">
    <property type="protein sequence ID" value="QGT77586.1"/>
    <property type="molecule type" value="Genomic_DNA"/>
</dbReference>
<comment type="function">
    <text evidence="10">Involved in repair of UV radiation-induced DNA damage. Catalyzes the light-dependent monomerization (300-600 nm) of cyclobutyl pyrimidine dimers (in cis-syn configuration), which are formed between adjacent bases on the same DNA strand upon exposure to ultraviolet radiation.</text>
</comment>
<gene>
    <name evidence="16" type="ORF">GM160_01070</name>
</gene>
<comment type="cofactor">
    <cofactor evidence="12">
        <name>FAD</name>
        <dbReference type="ChEBI" id="CHEBI:57692"/>
    </cofactor>
    <text evidence="12">Binds 1 FAD per subunit.</text>
</comment>
<dbReference type="PROSITE" id="PS51645">
    <property type="entry name" value="PHR_CRY_ALPHA_BETA"/>
    <property type="match status" value="1"/>
</dbReference>
<dbReference type="InterPro" id="IPR018394">
    <property type="entry name" value="DNA_photolyase_1_CS_C"/>
</dbReference>
<evidence type="ECO:0000313" key="17">
    <source>
        <dbReference type="Proteomes" id="UP000427716"/>
    </source>
</evidence>
<feature type="domain" description="Photolyase/cryptochrome alpha/beta" evidence="15">
    <location>
        <begin position="4"/>
        <end position="136"/>
    </location>
</feature>
<comment type="similarity">
    <text evidence="14">Belongs to the DNA photolyase family.</text>
</comment>
<dbReference type="InterPro" id="IPR006050">
    <property type="entry name" value="DNA_photolyase_N"/>
</dbReference>
<evidence type="ECO:0000256" key="5">
    <source>
        <dbReference type="ARBA" id="ARBA00022630"/>
    </source>
</evidence>
<dbReference type="Gene3D" id="3.40.50.620">
    <property type="entry name" value="HUPs"/>
    <property type="match status" value="1"/>
</dbReference>
<evidence type="ECO:0000313" key="16">
    <source>
        <dbReference type="EMBL" id="QGT77586.1"/>
    </source>
</evidence>
<dbReference type="PANTHER" id="PTHR11455:SF9">
    <property type="entry name" value="CRYPTOCHROME CIRCADIAN CLOCK 5 ISOFORM X1"/>
    <property type="match status" value="1"/>
</dbReference>
<evidence type="ECO:0000256" key="1">
    <source>
        <dbReference type="ARBA" id="ARBA00001932"/>
    </source>
</evidence>
<keyword evidence="7 14" id="KW-0157">Chromophore</keyword>
<feature type="site" description="Electron transfer via tryptophanyl radical" evidence="13">
    <location>
        <position position="311"/>
    </location>
</feature>
<keyword evidence="5 12" id="KW-0285">Flavoprotein</keyword>
<dbReference type="Gene3D" id="1.25.40.80">
    <property type="match status" value="1"/>
</dbReference>
<keyword evidence="16" id="KW-0456">Lyase</keyword>
<name>A0A6I6CT12_9GAMM</name>
<evidence type="ECO:0000259" key="15">
    <source>
        <dbReference type="PROSITE" id="PS51645"/>
    </source>
</evidence>
<evidence type="ECO:0000256" key="10">
    <source>
        <dbReference type="ARBA" id="ARBA00059220"/>
    </source>
</evidence>
<keyword evidence="6 12" id="KW-0274">FAD</keyword>
<evidence type="ECO:0000256" key="14">
    <source>
        <dbReference type="RuleBase" id="RU004182"/>
    </source>
</evidence>
<dbReference type="Pfam" id="PF00875">
    <property type="entry name" value="DNA_photolyase"/>
    <property type="match status" value="1"/>
</dbReference>
<dbReference type="AlphaFoldDB" id="A0A6I6CT12"/>
<feature type="site" description="Electron transfer via tryptophanyl radical" evidence="13">
    <location>
        <position position="387"/>
    </location>
</feature>
<evidence type="ECO:0000256" key="8">
    <source>
        <dbReference type="ARBA" id="ARBA00031671"/>
    </source>
</evidence>
<dbReference type="GO" id="GO:0071949">
    <property type="term" value="F:FAD binding"/>
    <property type="evidence" value="ECO:0007669"/>
    <property type="project" value="TreeGrafter"/>
</dbReference>
<dbReference type="Pfam" id="PF03441">
    <property type="entry name" value="FAD_binding_7"/>
    <property type="match status" value="1"/>
</dbReference>
<feature type="binding site" evidence="12">
    <location>
        <begin position="377"/>
        <end position="379"/>
    </location>
    <ligand>
        <name>FAD</name>
        <dbReference type="ChEBI" id="CHEBI:57692"/>
    </ligand>
</feature>
<feature type="binding site" evidence="12">
    <location>
        <begin position="240"/>
        <end position="244"/>
    </location>
    <ligand>
        <name>FAD</name>
        <dbReference type="ChEBI" id="CHEBI:57692"/>
    </ligand>
</feature>
<feature type="binding site" evidence="12">
    <location>
        <position position="277"/>
    </location>
    <ligand>
        <name>FAD</name>
        <dbReference type="ChEBI" id="CHEBI:57692"/>
    </ligand>
</feature>
<dbReference type="InterPro" id="IPR036155">
    <property type="entry name" value="Crypto/Photolyase_N_sf"/>
</dbReference>
<dbReference type="GO" id="GO:0003904">
    <property type="term" value="F:deoxyribodipyrimidine photo-lyase activity"/>
    <property type="evidence" value="ECO:0007669"/>
    <property type="project" value="UniProtKB-EC"/>
</dbReference>